<organism evidence="1 2">
    <name type="scientific">Candidatus Sulfotelmatobacter kueseliae</name>
    <dbReference type="NCBI Taxonomy" id="2042962"/>
    <lineage>
        <taxon>Bacteria</taxon>
        <taxon>Pseudomonadati</taxon>
        <taxon>Acidobacteriota</taxon>
        <taxon>Terriglobia</taxon>
        <taxon>Terriglobales</taxon>
        <taxon>Candidatus Korobacteraceae</taxon>
        <taxon>Candidatus Sulfotelmatobacter</taxon>
    </lineage>
</organism>
<proteinExistence type="predicted"/>
<protein>
    <submittedName>
        <fullName evidence="1">Uncharacterized protein</fullName>
    </submittedName>
</protein>
<sequence length="69" mass="7794">MKVRELIALLKNVDPDYLIAVGAGQTLIVVDPRPGFCNPKDAAHEDPPQDGELEFSEPDRKFLRRLHIK</sequence>
<accession>A0A2U3K4L2</accession>
<gene>
    <name evidence="1" type="ORF">SBA1_1300004</name>
</gene>
<name>A0A2U3K4L2_9BACT</name>
<dbReference type="Proteomes" id="UP000238701">
    <property type="component" value="Unassembled WGS sequence"/>
</dbReference>
<evidence type="ECO:0000313" key="2">
    <source>
        <dbReference type="Proteomes" id="UP000238701"/>
    </source>
</evidence>
<dbReference type="AlphaFoldDB" id="A0A2U3K4L2"/>
<evidence type="ECO:0000313" key="1">
    <source>
        <dbReference type="EMBL" id="SPF34549.1"/>
    </source>
</evidence>
<dbReference type="EMBL" id="OMOD01000036">
    <property type="protein sequence ID" value="SPF34549.1"/>
    <property type="molecule type" value="Genomic_DNA"/>
</dbReference>
<reference evidence="2" key="1">
    <citation type="submission" date="2018-02" db="EMBL/GenBank/DDBJ databases">
        <authorList>
            <person name="Hausmann B."/>
        </authorList>
    </citation>
    <scope>NUCLEOTIDE SEQUENCE [LARGE SCALE GENOMIC DNA]</scope>
    <source>
        <strain evidence="2">Peat soil MAG SbA1</strain>
    </source>
</reference>